<gene>
    <name evidence="2" type="ORF">FEM48_ZijujUnG0010900</name>
</gene>
<evidence type="ECO:0000313" key="2">
    <source>
        <dbReference type="EMBL" id="KAH7511467.1"/>
    </source>
</evidence>
<proteinExistence type="predicted"/>
<dbReference type="EMBL" id="JAEACU010000083">
    <property type="protein sequence ID" value="KAH7511467.1"/>
    <property type="molecule type" value="Genomic_DNA"/>
</dbReference>
<protein>
    <submittedName>
        <fullName evidence="2">Uncharacterized protein</fullName>
    </submittedName>
</protein>
<dbReference type="AlphaFoldDB" id="A0A978U9Y9"/>
<accession>A0A978U9Y9</accession>
<feature type="compositionally biased region" description="Basic and acidic residues" evidence="1">
    <location>
        <begin position="172"/>
        <end position="189"/>
    </location>
</feature>
<sequence length="204" mass="22680">MLTAALKICSNQLPRINDYNGAPQLQRCKISVVAPLLVRAPPSKESGDLIRLKGDWDELHSVPRSKTPADHKPKGFKSSDVNQCDIDKALQFQDRDWKYLVDHATNLELHRERKIADESQSSLLTATHSAFSKLGGDVRSVELIGSILTLLDLIAIPSKAAAANSKVTTDYVNHERGSEDEKTADRSEKNINSIDQLLKHNLFE</sequence>
<evidence type="ECO:0000313" key="3">
    <source>
        <dbReference type="Proteomes" id="UP000813462"/>
    </source>
</evidence>
<feature type="region of interest" description="Disordered" evidence="1">
    <location>
        <begin position="165"/>
        <end position="189"/>
    </location>
</feature>
<reference evidence="2" key="1">
    <citation type="journal article" date="2021" name="Front. Plant Sci.">
        <title>Chromosome-Scale Genome Assembly for Chinese Sour Jujube and Insights Into Its Genome Evolution and Domestication Signature.</title>
        <authorList>
            <person name="Shen L.-Y."/>
            <person name="Luo H."/>
            <person name="Wang X.-L."/>
            <person name="Wang X.-M."/>
            <person name="Qiu X.-J."/>
            <person name="Liu H."/>
            <person name="Zhou S.-S."/>
            <person name="Jia K.-H."/>
            <person name="Nie S."/>
            <person name="Bao Y.-T."/>
            <person name="Zhang R.-G."/>
            <person name="Yun Q.-Z."/>
            <person name="Chai Y.-H."/>
            <person name="Lu J.-Y."/>
            <person name="Li Y."/>
            <person name="Zhao S.-W."/>
            <person name="Mao J.-F."/>
            <person name="Jia S.-G."/>
            <person name="Mao Y.-M."/>
        </authorList>
    </citation>
    <scope>NUCLEOTIDE SEQUENCE</scope>
    <source>
        <strain evidence="2">AT0</strain>
        <tissue evidence="2">Leaf</tissue>
    </source>
</reference>
<evidence type="ECO:0000256" key="1">
    <source>
        <dbReference type="SAM" id="MobiDB-lite"/>
    </source>
</evidence>
<dbReference type="Proteomes" id="UP000813462">
    <property type="component" value="Unassembled WGS sequence"/>
</dbReference>
<organism evidence="2 3">
    <name type="scientific">Ziziphus jujuba var. spinosa</name>
    <dbReference type="NCBI Taxonomy" id="714518"/>
    <lineage>
        <taxon>Eukaryota</taxon>
        <taxon>Viridiplantae</taxon>
        <taxon>Streptophyta</taxon>
        <taxon>Embryophyta</taxon>
        <taxon>Tracheophyta</taxon>
        <taxon>Spermatophyta</taxon>
        <taxon>Magnoliopsida</taxon>
        <taxon>eudicotyledons</taxon>
        <taxon>Gunneridae</taxon>
        <taxon>Pentapetalae</taxon>
        <taxon>rosids</taxon>
        <taxon>fabids</taxon>
        <taxon>Rosales</taxon>
        <taxon>Rhamnaceae</taxon>
        <taxon>Paliureae</taxon>
        <taxon>Ziziphus</taxon>
    </lineage>
</organism>
<name>A0A978U9Y9_ZIZJJ</name>
<comment type="caution">
    <text evidence="2">The sequence shown here is derived from an EMBL/GenBank/DDBJ whole genome shotgun (WGS) entry which is preliminary data.</text>
</comment>